<evidence type="ECO:0000313" key="23">
    <source>
        <dbReference type="WBParaSite" id="Gr19_v10_g531.t1"/>
    </source>
</evidence>
<evidence type="ECO:0000256" key="1">
    <source>
        <dbReference type="ARBA" id="ARBA00012107"/>
    </source>
</evidence>
<dbReference type="GO" id="GO:0050354">
    <property type="term" value="F:triokinase activity"/>
    <property type="evidence" value="ECO:0007669"/>
    <property type="project" value="UniProtKB-EC"/>
</dbReference>
<keyword evidence="5" id="KW-0808">Transferase</keyword>
<evidence type="ECO:0000256" key="17">
    <source>
        <dbReference type="ARBA" id="ARBA00048526"/>
    </source>
</evidence>
<accession>A0A914HZV0</accession>
<evidence type="ECO:0000259" key="20">
    <source>
        <dbReference type="PROSITE" id="PS51480"/>
    </source>
</evidence>
<evidence type="ECO:0000256" key="16">
    <source>
        <dbReference type="ARBA" id="ARBA00047974"/>
    </source>
</evidence>
<dbReference type="InterPro" id="IPR004006">
    <property type="entry name" value="DhaK_dom"/>
</dbReference>
<dbReference type="WBParaSite" id="Gr19_v10_g531.t1">
    <property type="protein sequence ID" value="Gr19_v10_g531.t1"/>
    <property type="gene ID" value="Gr19_v10_g531"/>
</dbReference>
<evidence type="ECO:0000256" key="5">
    <source>
        <dbReference type="ARBA" id="ARBA00022679"/>
    </source>
</evidence>
<evidence type="ECO:0000256" key="6">
    <source>
        <dbReference type="ARBA" id="ARBA00022723"/>
    </source>
</evidence>
<dbReference type="InterPro" id="IPR013083">
    <property type="entry name" value="Znf_RING/FYVE/PHD"/>
</dbReference>
<evidence type="ECO:0000256" key="3">
    <source>
        <dbReference type="ARBA" id="ARBA00012578"/>
    </source>
</evidence>
<dbReference type="SMART" id="SM01120">
    <property type="entry name" value="Dak2"/>
    <property type="match status" value="1"/>
</dbReference>
<feature type="domain" description="RING-CH-type" evidence="19">
    <location>
        <begin position="27"/>
        <end position="91"/>
    </location>
</feature>
<dbReference type="PANTHER" id="PTHR28629">
    <property type="entry name" value="TRIOKINASE/FMN CYCLASE"/>
    <property type="match status" value="1"/>
</dbReference>
<dbReference type="PROSITE" id="PS51480">
    <property type="entry name" value="DHAL"/>
    <property type="match status" value="1"/>
</dbReference>
<evidence type="ECO:0000256" key="11">
    <source>
        <dbReference type="ARBA" id="ARBA00022840"/>
    </source>
</evidence>
<evidence type="ECO:0000313" key="22">
    <source>
        <dbReference type="Proteomes" id="UP000887572"/>
    </source>
</evidence>
<evidence type="ECO:0000256" key="4">
    <source>
        <dbReference type="ARBA" id="ARBA00018932"/>
    </source>
</evidence>
<dbReference type="FunFam" id="1.25.40.340:FF:000002">
    <property type="entry name" value="Dihydroxyacetone kinase, L subunit"/>
    <property type="match status" value="1"/>
</dbReference>
<dbReference type="Pfam" id="PF02734">
    <property type="entry name" value="Dak2"/>
    <property type="match status" value="1"/>
</dbReference>
<dbReference type="GO" id="GO:0008270">
    <property type="term" value="F:zinc ion binding"/>
    <property type="evidence" value="ECO:0007669"/>
    <property type="project" value="UniProtKB-KW"/>
</dbReference>
<comment type="catalytic activity">
    <reaction evidence="17">
        <text>FAD = riboflavin cyclic-4',5'-phosphate + AMP + H(+)</text>
        <dbReference type="Rhea" id="RHEA:13729"/>
        <dbReference type="ChEBI" id="CHEBI:15378"/>
        <dbReference type="ChEBI" id="CHEBI:57692"/>
        <dbReference type="ChEBI" id="CHEBI:76202"/>
        <dbReference type="ChEBI" id="CHEBI:456215"/>
        <dbReference type="EC" id="4.6.1.15"/>
    </reaction>
</comment>
<dbReference type="PANTHER" id="PTHR28629:SF4">
    <property type="entry name" value="TRIOKINASE_FMN CYCLASE"/>
    <property type="match status" value="1"/>
</dbReference>
<evidence type="ECO:0000256" key="12">
    <source>
        <dbReference type="ARBA" id="ARBA00023285"/>
    </source>
</evidence>
<dbReference type="Gene3D" id="1.25.40.340">
    <property type="match status" value="1"/>
</dbReference>
<dbReference type="InterPro" id="IPR036117">
    <property type="entry name" value="DhaL_dom_sf"/>
</dbReference>
<dbReference type="GO" id="GO:0004371">
    <property type="term" value="F:glycerone kinase activity"/>
    <property type="evidence" value="ECO:0007669"/>
    <property type="project" value="UniProtKB-EC"/>
</dbReference>
<evidence type="ECO:0000256" key="15">
    <source>
        <dbReference type="ARBA" id="ARBA00046681"/>
    </source>
</evidence>
<dbReference type="EC" id="2.7.1.28" evidence="2"/>
<dbReference type="CDD" id="cd16495">
    <property type="entry name" value="RING_CH-C4HC3_MARCH"/>
    <property type="match status" value="1"/>
</dbReference>
<keyword evidence="11" id="KW-0067">ATP-binding</keyword>
<keyword evidence="7" id="KW-0547">Nucleotide-binding</keyword>
<sequence length="758" mass="83389">MFDSNLNCDSDGVQQDTSNVCAQQPTDVDVSTRFCKICYETEAESDDWLHPCKCSGTIKWVHRKCLVYWLENAPSQQQIQCSMCKYYYVHVWHLKPFNRWTLPRLRLGFLDGLSIFLDVMTTYTCVKRIAELIQGKTKSVFRSLSYIVFWRLFMMTDRRVQFYRQLGGIMLSSILESVAKMKKFINSPENVVDEAIKGLTIVGNASILANCRRVVLRSDLSRFKELDQVTLISGGGSGHEPFGAGFVGKNALTGAVCGDVFASPPSSAITSAVNAISGDAGTIVFVLNYTGDRLNFGIAVEKIRSQSSKRVELIYVDDDVSFEHKENVATGGRGLAGVSLLIHIIGTFAEQYKMKFEELIMISRTIISNTATIGVNLESCALPGQGRMFVLAKDEYELGLGIHGEAGIERRKMESASVICNEMLERLVHCKRLKLMKNEPIAILLNNLGSVSQLEMGVLKSETISWLLSNGYDVQCLISGTLMTSIDARGFSLTILRIVDQRWLHCLLECESAVSLLWVASRLNKEPVFGQLLDDLLDESVDNLSHLNLCPTISSAHQTLLKNCLEDACNSLISMESELNKLDSSVGDGDCGTSMKMAAIAILKTMVEGALAFKHPKSLFLQLSKLIESSVGGTSGALYALMLNAAAGAFERPLSSEVIKNALGFALKSVEYYAGAKPGHRTLVDPLNAAANYPGENWNDISKAVDDQANATAKMEAKAGRASYTDKSQQTEPDPGAVAFATWFRAVNERYQSYKTCG</sequence>
<feature type="domain" description="DhaK" evidence="21">
    <location>
        <begin position="187"/>
        <end position="518"/>
    </location>
</feature>
<evidence type="ECO:0000256" key="10">
    <source>
        <dbReference type="ARBA" id="ARBA00022833"/>
    </source>
</evidence>
<comment type="function">
    <text evidence="14">Catalyzes both the phosphorylation of dihydroxyacetone and of glyceraldehyde, and the splitting of ribonucleoside diphosphate-X compounds among which FAD is the best substrate. Represses IFIH1-mediated cellular antiviral response.</text>
</comment>
<dbReference type="Pfam" id="PF12906">
    <property type="entry name" value="RINGv"/>
    <property type="match status" value="1"/>
</dbReference>
<evidence type="ECO:0000259" key="19">
    <source>
        <dbReference type="PROSITE" id="PS51292"/>
    </source>
</evidence>
<dbReference type="Proteomes" id="UP000887572">
    <property type="component" value="Unplaced"/>
</dbReference>
<dbReference type="PROSITE" id="PS51292">
    <property type="entry name" value="ZF_RING_CH"/>
    <property type="match status" value="1"/>
</dbReference>
<evidence type="ECO:0000256" key="14">
    <source>
        <dbReference type="ARBA" id="ARBA00045490"/>
    </source>
</evidence>
<evidence type="ECO:0000259" key="21">
    <source>
        <dbReference type="PROSITE" id="PS51481"/>
    </source>
</evidence>
<dbReference type="Gene3D" id="3.40.50.10440">
    <property type="entry name" value="Dihydroxyacetone kinase, domain 1"/>
    <property type="match status" value="1"/>
</dbReference>
<organism evidence="22 23">
    <name type="scientific">Globodera rostochiensis</name>
    <name type="common">Golden nematode worm</name>
    <name type="synonym">Heterodera rostochiensis</name>
    <dbReference type="NCBI Taxonomy" id="31243"/>
    <lineage>
        <taxon>Eukaryota</taxon>
        <taxon>Metazoa</taxon>
        <taxon>Ecdysozoa</taxon>
        <taxon>Nematoda</taxon>
        <taxon>Chromadorea</taxon>
        <taxon>Rhabditida</taxon>
        <taxon>Tylenchina</taxon>
        <taxon>Tylenchomorpha</taxon>
        <taxon>Tylenchoidea</taxon>
        <taxon>Heteroderidae</taxon>
        <taxon>Heteroderinae</taxon>
        <taxon>Globodera</taxon>
    </lineage>
</organism>
<evidence type="ECO:0000256" key="8">
    <source>
        <dbReference type="ARBA" id="ARBA00022771"/>
    </source>
</evidence>
<evidence type="ECO:0000256" key="13">
    <source>
        <dbReference type="ARBA" id="ARBA00032426"/>
    </source>
</evidence>
<proteinExistence type="predicted"/>
<keyword evidence="8" id="KW-0863">Zinc-finger</keyword>
<dbReference type="SMART" id="SM00744">
    <property type="entry name" value="RINGv"/>
    <property type="match status" value="1"/>
</dbReference>
<evidence type="ECO:0000256" key="9">
    <source>
        <dbReference type="ARBA" id="ARBA00022777"/>
    </source>
</evidence>
<evidence type="ECO:0000256" key="7">
    <source>
        <dbReference type="ARBA" id="ARBA00022741"/>
    </source>
</evidence>
<keyword evidence="6" id="KW-0479">Metal-binding</keyword>
<dbReference type="EC" id="4.6.1.15" evidence="3"/>
<protein>
    <recommendedName>
        <fullName evidence="4">Triokinase/FMN cyclase</fullName>
        <ecNumber evidence="2">2.7.1.28</ecNumber>
        <ecNumber evidence="1">2.7.1.29</ecNumber>
        <ecNumber evidence="3">4.6.1.15</ecNumber>
    </recommendedName>
    <alternativeName>
        <fullName evidence="13">Bifunctional ATP-dependent dihydroxyacetone kinase/FAD-AMP lyase (cyclizing)</fullName>
    </alternativeName>
</protein>
<feature type="domain" description="DhaL" evidence="20">
    <location>
        <begin position="559"/>
        <end position="749"/>
    </location>
</feature>
<comment type="catalytic activity">
    <reaction evidence="16">
        <text>D-glyceraldehyde + ATP = D-glyceraldehyde 3-phosphate + ADP + H(+)</text>
        <dbReference type="Rhea" id="RHEA:13941"/>
        <dbReference type="ChEBI" id="CHEBI:15378"/>
        <dbReference type="ChEBI" id="CHEBI:17378"/>
        <dbReference type="ChEBI" id="CHEBI:30616"/>
        <dbReference type="ChEBI" id="CHEBI:59776"/>
        <dbReference type="ChEBI" id="CHEBI:456216"/>
        <dbReference type="EC" id="2.7.1.28"/>
    </reaction>
</comment>
<dbReference type="InterPro" id="IPR050861">
    <property type="entry name" value="Dihydroxyacetone_Kinase"/>
</dbReference>
<keyword evidence="10" id="KW-0862">Zinc</keyword>
<dbReference type="AlphaFoldDB" id="A0A914HZV0"/>
<dbReference type="SUPFAM" id="SSF101473">
    <property type="entry name" value="DhaL-like"/>
    <property type="match status" value="1"/>
</dbReference>
<comment type="catalytic activity">
    <reaction evidence="18">
        <text>dihydroxyacetone + ATP = dihydroxyacetone phosphate + ADP + H(+)</text>
        <dbReference type="Rhea" id="RHEA:15773"/>
        <dbReference type="ChEBI" id="CHEBI:15378"/>
        <dbReference type="ChEBI" id="CHEBI:16016"/>
        <dbReference type="ChEBI" id="CHEBI:30616"/>
        <dbReference type="ChEBI" id="CHEBI:57642"/>
        <dbReference type="ChEBI" id="CHEBI:456216"/>
        <dbReference type="EC" id="2.7.1.29"/>
    </reaction>
</comment>
<dbReference type="GO" id="GO:0019563">
    <property type="term" value="P:glycerol catabolic process"/>
    <property type="evidence" value="ECO:0007669"/>
    <property type="project" value="TreeGrafter"/>
</dbReference>
<dbReference type="PROSITE" id="PS51481">
    <property type="entry name" value="DHAK"/>
    <property type="match status" value="1"/>
</dbReference>
<dbReference type="FunFam" id="3.40.50.10440:FF:000001">
    <property type="entry name" value="Dihydroxyacetone kinase, DhaK subunit"/>
    <property type="match status" value="1"/>
</dbReference>
<name>A0A914HZV0_GLORO</name>
<dbReference type="InterPro" id="IPR004007">
    <property type="entry name" value="DhaL_dom"/>
</dbReference>
<dbReference type="EC" id="2.7.1.29" evidence="1"/>
<dbReference type="Gene3D" id="3.30.1180.20">
    <property type="entry name" value="Dihydroxyacetone kinase, domain 2"/>
    <property type="match status" value="1"/>
</dbReference>
<comment type="subunit">
    <text evidence="15">Homodimer. Interacts with IFIH1 (via the CARD domains), the interaction is inhibited by viral infection.</text>
</comment>
<keyword evidence="12" id="KW-0170">Cobalt</keyword>
<dbReference type="InterPro" id="IPR011016">
    <property type="entry name" value="Znf_RING-CH"/>
</dbReference>
<evidence type="ECO:0000256" key="18">
    <source>
        <dbReference type="ARBA" id="ARBA00048898"/>
    </source>
</evidence>
<keyword evidence="9" id="KW-0418">Kinase</keyword>
<dbReference type="SUPFAM" id="SSF57850">
    <property type="entry name" value="RING/U-box"/>
    <property type="match status" value="1"/>
</dbReference>
<dbReference type="Gene3D" id="3.30.40.10">
    <property type="entry name" value="Zinc/RING finger domain, C3HC4 (zinc finger)"/>
    <property type="match status" value="1"/>
</dbReference>
<evidence type="ECO:0000256" key="2">
    <source>
        <dbReference type="ARBA" id="ARBA00012110"/>
    </source>
</evidence>
<dbReference type="Pfam" id="PF02733">
    <property type="entry name" value="Dak1"/>
    <property type="match status" value="1"/>
</dbReference>
<dbReference type="GO" id="GO:0034012">
    <property type="term" value="F:FAD-AMP lyase (cyclizing) activity"/>
    <property type="evidence" value="ECO:0007669"/>
    <property type="project" value="UniProtKB-EC"/>
</dbReference>
<keyword evidence="22" id="KW-1185">Reference proteome</keyword>
<dbReference type="SUPFAM" id="SSF82549">
    <property type="entry name" value="DAK1/DegV-like"/>
    <property type="match status" value="1"/>
</dbReference>
<reference evidence="23" key="1">
    <citation type="submission" date="2022-11" db="UniProtKB">
        <authorList>
            <consortium name="WormBaseParasite"/>
        </authorList>
    </citation>
    <scope>IDENTIFICATION</scope>
</reference>
<dbReference type="GO" id="GO:0005829">
    <property type="term" value="C:cytosol"/>
    <property type="evidence" value="ECO:0007669"/>
    <property type="project" value="TreeGrafter"/>
</dbReference>
<dbReference type="GO" id="GO:0005524">
    <property type="term" value="F:ATP binding"/>
    <property type="evidence" value="ECO:0007669"/>
    <property type="project" value="UniProtKB-KW"/>
</dbReference>